<reference evidence="8 9" key="1">
    <citation type="submission" date="2013-07" db="EMBL/GenBank/DDBJ databases">
        <authorList>
            <person name="Stoco P.H."/>
            <person name="Wagner G."/>
            <person name="Gerber A."/>
            <person name="Zaha A."/>
            <person name="Thompson C."/>
            <person name="Bartholomeu D.C."/>
            <person name="Luckemeyer D.D."/>
            <person name="Bahia D."/>
            <person name="Loreto E."/>
            <person name="Prestes E.B."/>
            <person name="Lima F.M."/>
            <person name="Rodrigues-Luiz G."/>
            <person name="Vallejo G.A."/>
            <person name="Filho J.F."/>
            <person name="Monteiro K.M."/>
            <person name="Tyler K.M."/>
            <person name="de Almeida L.G."/>
            <person name="Ortiz M.F."/>
            <person name="Siervo M.A."/>
            <person name="de Moraes M.H."/>
            <person name="Cunha O.L."/>
            <person name="Mendonca-Neto R."/>
            <person name="Silva R."/>
            <person name="Teixeira S.M."/>
            <person name="Murta S.M."/>
            <person name="Sincero T.C."/>
            <person name="Mendes T.A."/>
            <person name="Urmenyi T.P."/>
            <person name="Silva V.G."/>
            <person name="da Rocha W.D."/>
            <person name="Andersson B."/>
            <person name="Romanha A.J."/>
            <person name="Steindel M."/>
            <person name="de Vasconcelos A.T."/>
            <person name="Grisard E.C."/>
        </authorList>
    </citation>
    <scope>NUCLEOTIDE SEQUENCE [LARGE SCALE GENOMIC DNA]</scope>
    <source>
        <strain evidence="8 9">SC58</strain>
    </source>
</reference>
<gene>
    <name evidence="8" type="ORF">TRSC58_05799</name>
</gene>
<evidence type="ECO:0000313" key="8">
    <source>
        <dbReference type="EMBL" id="ESL06526.1"/>
    </source>
</evidence>
<evidence type="ECO:0000256" key="4">
    <source>
        <dbReference type="ARBA" id="ARBA00022777"/>
    </source>
</evidence>
<dbReference type="Gene3D" id="3.30.200.20">
    <property type="entry name" value="Phosphorylase Kinase, domain 1"/>
    <property type="match status" value="1"/>
</dbReference>
<dbReference type="Gene3D" id="1.10.510.10">
    <property type="entry name" value="Transferase(Phosphotransferase) domain 1"/>
    <property type="match status" value="1"/>
</dbReference>
<dbReference type="Pfam" id="PF00069">
    <property type="entry name" value="Pkinase"/>
    <property type="match status" value="1"/>
</dbReference>
<dbReference type="AlphaFoldDB" id="A0A061IXD2"/>
<dbReference type="SUPFAM" id="SSF56112">
    <property type="entry name" value="Protein kinase-like (PK-like)"/>
    <property type="match status" value="1"/>
</dbReference>
<feature type="region of interest" description="Disordered" evidence="6">
    <location>
        <begin position="520"/>
        <end position="541"/>
    </location>
</feature>
<evidence type="ECO:0000256" key="6">
    <source>
        <dbReference type="SAM" id="MobiDB-lite"/>
    </source>
</evidence>
<feature type="domain" description="Protein kinase" evidence="7">
    <location>
        <begin position="40"/>
        <end position="459"/>
    </location>
</feature>
<feature type="region of interest" description="Disordered" evidence="6">
    <location>
        <begin position="190"/>
        <end position="214"/>
    </location>
</feature>
<dbReference type="SMART" id="SM00220">
    <property type="entry name" value="S_TKc"/>
    <property type="match status" value="1"/>
</dbReference>
<name>A0A061IXD2_TRYRA</name>
<evidence type="ECO:0000259" key="7">
    <source>
        <dbReference type="PROSITE" id="PS50011"/>
    </source>
</evidence>
<dbReference type="FunFam" id="1.10.510.10:FF:000624">
    <property type="entry name" value="Mitogen-activated protein kinase"/>
    <property type="match status" value="1"/>
</dbReference>
<comment type="caution">
    <text evidence="8">The sequence shown here is derived from an EMBL/GenBank/DDBJ whole genome shotgun (WGS) entry which is preliminary data.</text>
</comment>
<keyword evidence="3" id="KW-0547">Nucleotide-binding</keyword>
<sequence>MMTVATTIFRHPLASKRFMMVFYNEGGDKIEELFELQTRYEAIGPIAMGTYGFVCAATDNEMVEKFSLNPPEEYNDTSLSHEERQDIYEHHTMVAVKKLRQLFERNQPRMWLCATREIQLMMAFKHDNVMSALDFFIPLGECERMTYESVDYLRHNFDSVYIVMKKMDYTLREVLESSVYPPTDVLDEGSEEFNGKPTMPSFTGTAQSGDSVDDSTNKGLNNGTNRIARCPQTHLVLHPLSCDYRMFVLYQLLRGVGYMHLCGVIHRDIKPENIMLDCNYNARVCDFGQGRDAVAMEWNGVLQTFLDNCTQWYAAPETLTLAQVSSYSGFVDQKTLHAADVWSIGCVAAEMLIGRPLFYCRRFGGVGQLNAIMSVLGELSEKDAERILQLRDNDTKKVFKGVLRQEMQQHVNTPSRLRSLLRSPYGDVDEDEIELIESLLCYDPNCRITIQEALQSRYFIKEGYEPVIDPSDTATRVRAVEANEIVDAVKGRKFLWLLFMKHHPEVDELIRTLDLRRSGSSTEDAQNSSAVYTQEAAVPLK</sequence>
<dbReference type="VEuPathDB" id="TriTrypDB:TRSC58_05799"/>
<dbReference type="GO" id="GO:0005524">
    <property type="term" value="F:ATP binding"/>
    <property type="evidence" value="ECO:0007669"/>
    <property type="project" value="UniProtKB-KW"/>
</dbReference>
<dbReference type="GO" id="GO:0004674">
    <property type="term" value="F:protein serine/threonine kinase activity"/>
    <property type="evidence" value="ECO:0007669"/>
    <property type="project" value="UniProtKB-KW"/>
</dbReference>
<dbReference type="InterPro" id="IPR011009">
    <property type="entry name" value="Kinase-like_dom_sf"/>
</dbReference>
<dbReference type="EMBL" id="AUPL01005799">
    <property type="protein sequence ID" value="ESL06526.1"/>
    <property type="molecule type" value="Genomic_DNA"/>
</dbReference>
<evidence type="ECO:0000256" key="5">
    <source>
        <dbReference type="ARBA" id="ARBA00022840"/>
    </source>
</evidence>
<keyword evidence="2" id="KW-0808">Transferase</keyword>
<evidence type="ECO:0000256" key="3">
    <source>
        <dbReference type="ARBA" id="ARBA00022741"/>
    </source>
</evidence>
<feature type="compositionally biased region" description="Polar residues" evidence="6">
    <location>
        <begin position="520"/>
        <end position="532"/>
    </location>
</feature>
<dbReference type="InterPro" id="IPR050117">
    <property type="entry name" value="MAPK"/>
</dbReference>
<keyword evidence="4 8" id="KW-0418">Kinase</keyword>
<dbReference type="InterPro" id="IPR008271">
    <property type="entry name" value="Ser/Thr_kinase_AS"/>
</dbReference>
<feature type="compositionally biased region" description="Polar residues" evidence="6">
    <location>
        <begin position="200"/>
        <end position="210"/>
    </location>
</feature>
<protein>
    <submittedName>
        <fullName evidence="8">Protein kinase</fullName>
    </submittedName>
</protein>
<dbReference type="InterPro" id="IPR000719">
    <property type="entry name" value="Prot_kinase_dom"/>
</dbReference>
<dbReference type="Proteomes" id="UP000031737">
    <property type="component" value="Unassembled WGS sequence"/>
</dbReference>
<evidence type="ECO:0000313" key="9">
    <source>
        <dbReference type="Proteomes" id="UP000031737"/>
    </source>
</evidence>
<dbReference type="PROSITE" id="PS00108">
    <property type="entry name" value="PROTEIN_KINASE_ST"/>
    <property type="match status" value="1"/>
</dbReference>
<proteinExistence type="predicted"/>
<keyword evidence="5" id="KW-0067">ATP-binding</keyword>
<evidence type="ECO:0000256" key="2">
    <source>
        <dbReference type="ARBA" id="ARBA00022679"/>
    </source>
</evidence>
<keyword evidence="9" id="KW-1185">Reference proteome</keyword>
<keyword evidence="1" id="KW-0723">Serine/threonine-protein kinase</keyword>
<dbReference type="PROSITE" id="PS50011">
    <property type="entry name" value="PROTEIN_KINASE_DOM"/>
    <property type="match status" value="1"/>
</dbReference>
<dbReference type="PANTHER" id="PTHR24055">
    <property type="entry name" value="MITOGEN-ACTIVATED PROTEIN KINASE"/>
    <property type="match status" value="1"/>
</dbReference>
<accession>A0A061IXD2</accession>
<evidence type="ECO:0000256" key="1">
    <source>
        <dbReference type="ARBA" id="ARBA00022527"/>
    </source>
</evidence>
<organism evidence="8 9">
    <name type="scientific">Trypanosoma rangeli SC58</name>
    <dbReference type="NCBI Taxonomy" id="429131"/>
    <lineage>
        <taxon>Eukaryota</taxon>
        <taxon>Discoba</taxon>
        <taxon>Euglenozoa</taxon>
        <taxon>Kinetoplastea</taxon>
        <taxon>Metakinetoplastina</taxon>
        <taxon>Trypanosomatida</taxon>
        <taxon>Trypanosomatidae</taxon>
        <taxon>Trypanosoma</taxon>
        <taxon>Herpetosoma</taxon>
    </lineage>
</organism>
<dbReference type="OrthoDB" id="276851at2759"/>